<feature type="region of interest" description="Disordered" evidence="1">
    <location>
        <begin position="126"/>
        <end position="175"/>
    </location>
</feature>
<reference evidence="2 3" key="1">
    <citation type="journal article" date="2019" name="Commun. Biol.">
        <title>The bagworm genome reveals a unique fibroin gene that provides high tensile strength.</title>
        <authorList>
            <person name="Kono N."/>
            <person name="Nakamura H."/>
            <person name="Ohtoshi R."/>
            <person name="Tomita M."/>
            <person name="Numata K."/>
            <person name="Arakawa K."/>
        </authorList>
    </citation>
    <scope>NUCLEOTIDE SEQUENCE [LARGE SCALE GENOMIC DNA]</scope>
</reference>
<name>A0A4C1X7E7_EUMVA</name>
<dbReference type="AlphaFoldDB" id="A0A4C1X7E7"/>
<gene>
    <name evidence="2" type="ORF">EVAR_86327_1</name>
</gene>
<dbReference type="EMBL" id="BGZK01000728">
    <property type="protein sequence ID" value="GBP58165.1"/>
    <property type="molecule type" value="Genomic_DNA"/>
</dbReference>
<dbReference type="Proteomes" id="UP000299102">
    <property type="component" value="Unassembled WGS sequence"/>
</dbReference>
<proteinExistence type="predicted"/>
<dbReference type="OrthoDB" id="8195041at2759"/>
<keyword evidence="3" id="KW-1185">Reference proteome</keyword>
<evidence type="ECO:0000256" key="1">
    <source>
        <dbReference type="SAM" id="MobiDB-lite"/>
    </source>
</evidence>
<protein>
    <submittedName>
        <fullName evidence="2">Uncharacterized protein</fullName>
    </submittedName>
</protein>
<evidence type="ECO:0000313" key="3">
    <source>
        <dbReference type="Proteomes" id="UP000299102"/>
    </source>
</evidence>
<sequence length="175" mass="20308">MVGHTISYLPDDFDGSLPTDYFEEFSYKSDLPVFISPINYIGVHDPLTEILRIKKKWNDELGCLFKRPDALLKKYEKINEEVVKCPQRLIDAAICLEKEPEQNFSSDYNCTQKICLDVRTAKKQVKALPDRNQHRHNNKYNRTKNFNNLPPKPAGRRGEVDHHLPTNLPSKPNTK</sequence>
<accession>A0A4C1X7E7</accession>
<comment type="caution">
    <text evidence="2">The sequence shown here is derived from an EMBL/GenBank/DDBJ whole genome shotgun (WGS) entry which is preliminary data.</text>
</comment>
<evidence type="ECO:0000313" key="2">
    <source>
        <dbReference type="EMBL" id="GBP58165.1"/>
    </source>
</evidence>
<feature type="compositionally biased region" description="Basic residues" evidence="1">
    <location>
        <begin position="133"/>
        <end position="142"/>
    </location>
</feature>
<organism evidence="2 3">
    <name type="scientific">Eumeta variegata</name>
    <name type="common">Bagworm moth</name>
    <name type="synonym">Eumeta japonica</name>
    <dbReference type="NCBI Taxonomy" id="151549"/>
    <lineage>
        <taxon>Eukaryota</taxon>
        <taxon>Metazoa</taxon>
        <taxon>Ecdysozoa</taxon>
        <taxon>Arthropoda</taxon>
        <taxon>Hexapoda</taxon>
        <taxon>Insecta</taxon>
        <taxon>Pterygota</taxon>
        <taxon>Neoptera</taxon>
        <taxon>Endopterygota</taxon>
        <taxon>Lepidoptera</taxon>
        <taxon>Glossata</taxon>
        <taxon>Ditrysia</taxon>
        <taxon>Tineoidea</taxon>
        <taxon>Psychidae</taxon>
        <taxon>Oiketicinae</taxon>
        <taxon>Eumeta</taxon>
    </lineage>
</organism>